<dbReference type="PANTHER" id="PTHR43570:SF2">
    <property type="entry name" value="ALDEHYDE DEHYDROGENASE FAMILY 3 MEMBER B1"/>
    <property type="match status" value="1"/>
</dbReference>
<dbReference type="GO" id="GO:0005737">
    <property type="term" value="C:cytoplasm"/>
    <property type="evidence" value="ECO:0007669"/>
    <property type="project" value="TreeGrafter"/>
</dbReference>
<evidence type="ECO:0000256" key="1">
    <source>
        <dbReference type="ARBA" id="ARBA00023002"/>
    </source>
</evidence>
<dbReference type="GO" id="GO:0004029">
    <property type="term" value="F:aldehyde dehydrogenase (NAD+) activity"/>
    <property type="evidence" value="ECO:0007669"/>
    <property type="project" value="TreeGrafter"/>
</dbReference>
<dbReference type="GO" id="GO:0006081">
    <property type="term" value="P:aldehyde metabolic process"/>
    <property type="evidence" value="ECO:0007669"/>
    <property type="project" value="InterPro"/>
</dbReference>
<dbReference type="InterPro" id="IPR016161">
    <property type="entry name" value="Ald_DH/histidinol_DH"/>
</dbReference>
<dbReference type="Ensembl" id="ENSNPET00000022050.1">
    <property type="protein sequence ID" value="ENSNPEP00000021499.1"/>
    <property type="gene ID" value="ENSNPEG00000015943.1"/>
</dbReference>
<proteinExistence type="predicted"/>
<dbReference type="PANTHER" id="PTHR43570">
    <property type="entry name" value="ALDEHYDE DEHYDROGENASE"/>
    <property type="match status" value="1"/>
</dbReference>
<name>A0A8C7A011_NOTPE</name>
<dbReference type="InterPro" id="IPR016162">
    <property type="entry name" value="Ald_DH_N"/>
</dbReference>
<dbReference type="Gene3D" id="3.40.605.10">
    <property type="entry name" value="Aldehyde Dehydrogenase, Chain A, domain 1"/>
    <property type="match status" value="1"/>
</dbReference>
<evidence type="ECO:0000313" key="3">
    <source>
        <dbReference type="Proteomes" id="UP000694420"/>
    </source>
</evidence>
<keyword evidence="1" id="KW-0560">Oxidoreductase</keyword>
<dbReference type="InterPro" id="IPR012394">
    <property type="entry name" value="Aldehyde_DH_NAD(P)"/>
</dbReference>
<accession>A0A8C7A011</accession>
<sequence>MNPYAGLVSGLRAAWLAGKTRPMEYRVAQLEALGRFLDEKKQDILEALASDMRKGVLDT</sequence>
<reference evidence="2" key="1">
    <citation type="submission" date="2025-08" db="UniProtKB">
        <authorList>
            <consortium name="Ensembl"/>
        </authorList>
    </citation>
    <scope>IDENTIFICATION</scope>
</reference>
<evidence type="ECO:0000313" key="2">
    <source>
        <dbReference type="Ensembl" id="ENSNPEP00000021499.1"/>
    </source>
</evidence>
<dbReference type="AlphaFoldDB" id="A0A8C7A011"/>
<dbReference type="SUPFAM" id="SSF53720">
    <property type="entry name" value="ALDH-like"/>
    <property type="match status" value="1"/>
</dbReference>
<keyword evidence="3" id="KW-1185">Reference proteome</keyword>
<protein>
    <submittedName>
        <fullName evidence="2">Uncharacterized protein</fullName>
    </submittedName>
</protein>
<reference evidence="2" key="2">
    <citation type="submission" date="2025-09" db="UniProtKB">
        <authorList>
            <consortium name="Ensembl"/>
        </authorList>
    </citation>
    <scope>IDENTIFICATION</scope>
</reference>
<organism evidence="2 3">
    <name type="scientific">Nothoprocta perdicaria</name>
    <name type="common">Chilean tinamou</name>
    <name type="synonym">Crypturus perdicarius</name>
    <dbReference type="NCBI Taxonomy" id="30464"/>
    <lineage>
        <taxon>Eukaryota</taxon>
        <taxon>Metazoa</taxon>
        <taxon>Chordata</taxon>
        <taxon>Craniata</taxon>
        <taxon>Vertebrata</taxon>
        <taxon>Euteleostomi</taxon>
        <taxon>Archelosauria</taxon>
        <taxon>Archosauria</taxon>
        <taxon>Dinosauria</taxon>
        <taxon>Saurischia</taxon>
        <taxon>Theropoda</taxon>
        <taxon>Coelurosauria</taxon>
        <taxon>Aves</taxon>
        <taxon>Palaeognathae</taxon>
        <taxon>Tinamiformes</taxon>
        <taxon>Tinamidae</taxon>
        <taxon>Nothoprocta</taxon>
    </lineage>
</organism>
<dbReference type="Proteomes" id="UP000694420">
    <property type="component" value="Unplaced"/>
</dbReference>
<dbReference type="GO" id="GO:0004028">
    <property type="term" value="F:3-chloroallyl aldehyde dehydrogenase activity"/>
    <property type="evidence" value="ECO:0007669"/>
    <property type="project" value="TreeGrafter"/>
</dbReference>